<feature type="domain" description="VIT" evidence="5">
    <location>
        <begin position="31"/>
        <end position="159"/>
    </location>
</feature>
<dbReference type="AlphaFoldDB" id="A0A1H1RV32"/>
<sequence length="666" mass="73512">MKYLNRWIMLISSLLAQATWANEAGEPGTGQFLLRNDASASWQPALLLNTEMDVQISGPIAEVRIRQTFSNPGGAFAEGQYVLPVSEQAAVHAMTLDIGERRIEGAIHEREQARKIYQQAKENGQRSGLVEQSRPNLFRTSVANIGAGEVISVTLSYTELLAPDATRFSLRLPLTMTPRYVPGPAPSDNPQQPAAPRPAGPEGPITTGLGNNTDSHQAQINLYLDSGMELAQVRSPSHAIDTRYDGHGYAIALRQNPVPMDRDFVLDWQLPAEAGNQAALFSEAVGEGYYALLMLSPAASSNNQQRQPREVFLILDTSGSMQGERIRQARSSVVYALSRLQPEDRFNVLEFNSEYSMLFREPQQANAANLHEARRWVQGLPASGGTEMLPVLREALTQPNEPGYLRQLIFITDGSVSNERDVLQMIHQRLRQARVFTVGIGAAPNNYLLRKAAEVGRGQFTAINDADGVGESMNRLFEKLESPVLTQLALQLPPGIEAETWPQKLPDLYAGQPLVVAMKLNRLPEEITLSGQQPEPWQQRLVLPDQQNSKGVARLWAQRKIDAMMDKLNAGAGDDEVRDLVLPVALEHQLMSKYTSFVALEPVPARVVEEPLHSQQIPNLNPVDHRAYPQTSLGLAGLWSLALALLLAAMLVLFWRQPASGSRRHA</sequence>
<dbReference type="PROSITE" id="PS50234">
    <property type="entry name" value="VWFA"/>
    <property type="match status" value="1"/>
</dbReference>
<dbReference type="InterPro" id="IPR036465">
    <property type="entry name" value="vWFA_dom_sf"/>
</dbReference>
<dbReference type="OrthoDB" id="9784383at2"/>
<evidence type="ECO:0000256" key="1">
    <source>
        <dbReference type="SAM" id="MobiDB-lite"/>
    </source>
</evidence>
<keyword evidence="2" id="KW-0812">Transmembrane</keyword>
<feature type="domain" description="VWFA" evidence="4">
    <location>
        <begin position="310"/>
        <end position="480"/>
    </location>
</feature>
<dbReference type="PROSITE" id="PS51468">
    <property type="entry name" value="VIT"/>
    <property type="match status" value="1"/>
</dbReference>
<dbReference type="InterPro" id="IPR002035">
    <property type="entry name" value="VWF_A"/>
</dbReference>
<dbReference type="SMART" id="SM00609">
    <property type="entry name" value="VIT"/>
    <property type="match status" value="1"/>
</dbReference>
<dbReference type="RefSeq" id="WP_092285900.1">
    <property type="nucleotide sequence ID" value="NZ_LT629763.1"/>
</dbReference>
<evidence type="ECO:0000313" key="6">
    <source>
        <dbReference type="EMBL" id="SDS39505.1"/>
    </source>
</evidence>
<organism evidence="6 7">
    <name type="scientific">Halopseudomonas sabulinigri</name>
    <dbReference type="NCBI Taxonomy" id="472181"/>
    <lineage>
        <taxon>Bacteria</taxon>
        <taxon>Pseudomonadati</taxon>
        <taxon>Pseudomonadota</taxon>
        <taxon>Gammaproteobacteria</taxon>
        <taxon>Pseudomonadales</taxon>
        <taxon>Pseudomonadaceae</taxon>
        <taxon>Halopseudomonas</taxon>
    </lineage>
</organism>
<protein>
    <submittedName>
        <fullName evidence="6">Ca-activated chloride channel family protein</fullName>
    </submittedName>
</protein>
<evidence type="ECO:0000259" key="4">
    <source>
        <dbReference type="PROSITE" id="PS50234"/>
    </source>
</evidence>
<gene>
    <name evidence="6" type="ORF">SAMN05216271_1827</name>
</gene>
<feature type="signal peptide" evidence="3">
    <location>
        <begin position="1"/>
        <end position="21"/>
    </location>
</feature>
<dbReference type="InterPro" id="IPR013694">
    <property type="entry name" value="VIT"/>
</dbReference>
<dbReference type="STRING" id="472181.SAMN05216271_1827"/>
<evidence type="ECO:0000256" key="3">
    <source>
        <dbReference type="SAM" id="SignalP"/>
    </source>
</evidence>
<dbReference type="EMBL" id="LT629763">
    <property type="protein sequence ID" value="SDS39505.1"/>
    <property type="molecule type" value="Genomic_DNA"/>
</dbReference>
<dbReference type="PANTHER" id="PTHR45737:SF6">
    <property type="entry name" value="VON WILLEBRAND FACTOR A DOMAIN-CONTAINING PROTEIN 5A"/>
    <property type="match status" value="1"/>
</dbReference>
<feature type="compositionally biased region" description="Pro residues" evidence="1">
    <location>
        <begin position="181"/>
        <end position="201"/>
    </location>
</feature>
<dbReference type="SUPFAM" id="SSF53300">
    <property type="entry name" value="vWA-like"/>
    <property type="match status" value="1"/>
</dbReference>
<feature type="region of interest" description="Disordered" evidence="1">
    <location>
        <begin position="179"/>
        <end position="214"/>
    </location>
</feature>
<reference evidence="7" key="1">
    <citation type="submission" date="2016-10" db="EMBL/GenBank/DDBJ databases">
        <authorList>
            <person name="Varghese N."/>
            <person name="Submissions S."/>
        </authorList>
    </citation>
    <scope>NUCLEOTIDE SEQUENCE [LARGE SCALE GENOMIC DNA]</scope>
    <source>
        <strain evidence="7">JCM 14963</strain>
    </source>
</reference>
<dbReference type="PANTHER" id="PTHR45737">
    <property type="entry name" value="VON WILLEBRAND FACTOR A DOMAIN-CONTAINING PROTEIN 5A"/>
    <property type="match status" value="1"/>
</dbReference>
<keyword evidence="3" id="KW-0732">Signal</keyword>
<dbReference type="SMART" id="SM00327">
    <property type="entry name" value="VWA"/>
    <property type="match status" value="1"/>
</dbReference>
<dbReference type="NCBIfam" id="TIGR03788">
    <property type="entry name" value="marine_srt_targ"/>
    <property type="match status" value="1"/>
</dbReference>
<feature type="transmembrane region" description="Helical" evidence="2">
    <location>
        <begin position="633"/>
        <end position="655"/>
    </location>
</feature>
<dbReference type="Gene3D" id="3.40.50.410">
    <property type="entry name" value="von Willebrand factor, type A domain"/>
    <property type="match status" value="1"/>
</dbReference>
<keyword evidence="2" id="KW-1133">Transmembrane helix</keyword>
<dbReference type="InterPro" id="IPR022440">
    <property type="entry name" value="CHP03788"/>
</dbReference>
<accession>A0A1H1RV32</accession>
<evidence type="ECO:0000259" key="5">
    <source>
        <dbReference type="PROSITE" id="PS51468"/>
    </source>
</evidence>
<feature type="chain" id="PRO_5009259325" evidence="3">
    <location>
        <begin position="22"/>
        <end position="666"/>
    </location>
</feature>
<proteinExistence type="predicted"/>
<keyword evidence="2" id="KW-0472">Membrane</keyword>
<dbReference type="Proteomes" id="UP000243413">
    <property type="component" value="Chromosome I"/>
</dbReference>
<dbReference type="Pfam" id="PF08487">
    <property type="entry name" value="VIT"/>
    <property type="match status" value="1"/>
</dbReference>
<evidence type="ECO:0000256" key="2">
    <source>
        <dbReference type="SAM" id="Phobius"/>
    </source>
</evidence>
<evidence type="ECO:0000313" key="7">
    <source>
        <dbReference type="Proteomes" id="UP000243413"/>
    </source>
</evidence>
<dbReference type="Pfam" id="PF13768">
    <property type="entry name" value="VWA_3"/>
    <property type="match status" value="1"/>
</dbReference>
<name>A0A1H1RV32_9GAMM</name>